<sequence>MLVLFQVDCTCVRRCNLSLPRLRLTPPDDDVKCKRVTKRQYAATNLLTEIARD</sequence>
<dbReference type="EMBL" id="RCMI01000658">
    <property type="protein sequence ID" value="KAG2901770.1"/>
    <property type="molecule type" value="Genomic_DNA"/>
</dbReference>
<dbReference type="Proteomes" id="UP000736787">
    <property type="component" value="Unassembled WGS sequence"/>
</dbReference>
<reference evidence="4" key="1">
    <citation type="submission" date="2018-05" db="EMBL/GenBank/DDBJ databases">
        <title>Effector identification in a new, highly contiguous assembly of the strawberry crown rot pathogen Phytophthora cactorum.</title>
        <authorList>
            <person name="Armitage A.D."/>
            <person name="Nellist C.F."/>
            <person name="Bates H."/>
            <person name="Vickerstaff R.J."/>
            <person name="Harrison R.J."/>
        </authorList>
    </citation>
    <scope>NUCLEOTIDE SEQUENCE</scope>
    <source>
        <strain evidence="1">15-7</strain>
        <strain evidence="2">4032</strain>
        <strain evidence="3">4040</strain>
        <strain evidence="4">P421</strain>
    </source>
</reference>
<evidence type="ECO:0000313" key="1">
    <source>
        <dbReference type="EMBL" id="KAG2850911.1"/>
    </source>
</evidence>
<accession>A0A8T1HQG8</accession>
<evidence type="ECO:0000313" key="2">
    <source>
        <dbReference type="EMBL" id="KAG2901770.1"/>
    </source>
</evidence>
<dbReference type="AlphaFoldDB" id="A0A8T1HQG8"/>
<dbReference type="EMBL" id="RCMG01000645">
    <property type="protein sequence ID" value="KAG2850911.1"/>
    <property type="molecule type" value="Genomic_DNA"/>
</dbReference>
<evidence type="ECO:0000313" key="3">
    <source>
        <dbReference type="EMBL" id="KAG2917614.1"/>
    </source>
</evidence>
<name>A0A8T1HQG8_9STRA</name>
<gene>
    <name evidence="1" type="ORF">PC113_g16366</name>
    <name evidence="2" type="ORF">PC115_g15786</name>
    <name evidence="3" type="ORF">PC117_g17379</name>
    <name evidence="4" type="ORF">PC129_g14618</name>
</gene>
<dbReference type="Proteomes" id="UP000760860">
    <property type="component" value="Unassembled WGS sequence"/>
</dbReference>
<protein>
    <submittedName>
        <fullName evidence="4">Uncharacterized protein</fullName>
    </submittedName>
</protein>
<evidence type="ECO:0000313" key="5">
    <source>
        <dbReference type="Proteomes" id="UP000760860"/>
    </source>
</evidence>
<dbReference type="EMBL" id="RCMV01000636">
    <property type="protein sequence ID" value="KAG3214473.1"/>
    <property type="molecule type" value="Genomic_DNA"/>
</dbReference>
<comment type="caution">
    <text evidence="4">The sequence shown here is derived from an EMBL/GenBank/DDBJ whole genome shotgun (WGS) entry which is preliminary data.</text>
</comment>
<evidence type="ECO:0000313" key="4">
    <source>
        <dbReference type="EMBL" id="KAG3214473.1"/>
    </source>
</evidence>
<proteinExistence type="predicted"/>
<dbReference type="Proteomes" id="UP000774804">
    <property type="component" value="Unassembled WGS sequence"/>
</dbReference>
<dbReference type="Proteomes" id="UP000735874">
    <property type="component" value="Unassembled WGS sequence"/>
</dbReference>
<organism evidence="4 5">
    <name type="scientific">Phytophthora cactorum</name>
    <dbReference type="NCBI Taxonomy" id="29920"/>
    <lineage>
        <taxon>Eukaryota</taxon>
        <taxon>Sar</taxon>
        <taxon>Stramenopiles</taxon>
        <taxon>Oomycota</taxon>
        <taxon>Peronosporomycetes</taxon>
        <taxon>Peronosporales</taxon>
        <taxon>Peronosporaceae</taxon>
        <taxon>Phytophthora</taxon>
    </lineage>
</organism>
<dbReference type="EMBL" id="RCMK01000652">
    <property type="protein sequence ID" value="KAG2917614.1"/>
    <property type="molecule type" value="Genomic_DNA"/>
</dbReference>